<dbReference type="PROSITE" id="PS00107">
    <property type="entry name" value="PROTEIN_KINASE_ATP"/>
    <property type="match status" value="1"/>
</dbReference>
<evidence type="ECO:0000256" key="7">
    <source>
        <dbReference type="ARBA" id="ARBA00022840"/>
    </source>
</evidence>
<keyword evidence="6" id="KW-0418">Kinase</keyword>
<dbReference type="InterPro" id="IPR017441">
    <property type="entry name" value="Protein_kinase_ATP_BS"/>
</dbReference>
<dbReference type="Gene3D" id="3.30.200.20">
    <property type="entry name" value="Phosphorylase Kinase, domain 1"/>
    <property type="match status" value="1"/>
</dbReference>
<comment type="subcellular location">
    <subcellularLocation>
        <location evidence="1">Membrane</location>
    </subcellularLocation>
</comment>
<keyword evidence="9" id="KW-0325">Glycoprotein</keyword>
<keyword evidence="3" id="KW-0732">Signal</keyword>
<proteinExistence type="inferred from homology"/>
<organism evidence="13 14">
    <name type="scientific">Datura stramonium</name>
    <name type="common">Jimsonweed</name>
    <name type="synonym">Common thornapple</name>
    <dbReference type="NCBI Taxonomy" id="4076"/>
    <lineage>
        <taxon>Eukaryota</taxon>
        <taxon>Viridiplantae</taxon>
        <taxon>Streptophyta</taxon>
        <taxon>Embryophyta</taxon>
        <taxon>Tracheophyta</taxon>
        <taxon>Spermatophyta</taxon>
        <taxon>Magnoliopsida</taxon>
        <taxon>eudicotyledons</taxon>
        <taxon>Gunneridae</taxon>
        <taxon>Pentapetalae</taxon>
        <taxon>asterids</taxon>
        <taxon>lamiids</taxon>
        <taxon>Solanales</taxon>
        <taxon>Solanaceae</taxon>
        <taxon>Solanoideae</taxon>
        <taxon>Datureae</taxon>
        <taxon>Datura</taxon>
    </lineage>
</organism>
<keyword evidence="2" id="KW-0808">Transferase</keyword>
<dbReference type="InterPro" id="IPR011009">
    <property type="entry name" value="Kinase-like_dom_sf"/>
</dbReference>
<evidence type="ECO:0000256" key="5">
    <source>
        <dbReference type="ARBA" id="ARBA00022741"/>
    </source>
</evidence>
<keyword evidence="7 10" id="KW-0067">ATP-binding</keyword>
<feature type="binding site" evidence="10">
    <location>
        <position position="49"/>
    </location>
    <ligand>
        <name>ATP</name>
        <dbReference type="ChEBI" id="CHEBI:30616"/>
    </ligand>
</feature>
<comment type="similarity">
    <text evidence="11">Belongs to the protein kinase superfamily.</text>
</comment>
<dbReference type="EMBL" id="JACEIK010000028">
    <property type="protein sequence ID" value="MCD7447078.1"/>
    <property type="molecule type" value="Genomic_DNA"/>
</dbReference>
<evidence type="ECO:0000256" key="11">
    <source>
        <dbReference type="RuleBase" id="RU000304"/>
    </source>
</evidence>
<keyword evidence="5 10" id="KW-0547">Nucleotide-binding</keyword>
<dbReference type="PROSITE" id="PS50011">
    <property type="entry name" value="PROTEIN_KINASE_DOM"/>
    <property type="match status" value="1"/>
</dbReference>
<evidence type="ECO:0000256" key="4">
    <source>
        <dbReference type="ARBA" id="ARBA00022737"/>
    </source>
</evidence>
<keyword evidence="11" id="KW-0723">Serine/threonine-protein kinase</keyword>
<accession>A0ABS8RJT5</accession>
<evidence type="ECO:0000313" key="13">
    <source>
        <dbReference type="EMBL" id="MCD7447078.1"/>
    </source>
</evidence>
<evidence type="ECO:0000256" key="9">
    <source>
        <dbReference type="ARBA" id="ARBA00023180"/>
    </source>
</evidence>
<evidence type="ECO:0000256" key="8">
    <source>
        <dbReference type="ARBA" id="ARBA00023136"/>
    </source>
</evidence>
<keyword evidence="4" id="KW-0677">Repeat</keyword>
<dbReference type="PANTHER" id="PTHR45974:SF23">
    <property type="entry name" value="PROTEIN KINASE DOMAIN-CONTAINING PROTEIN"/>
    <property type="match status" value="1"/>
</dbReference>
<feature type="domain" description="Protein kinase" evidence="12">
    <location>
        <begin position="1"/>
        <end position="252"/>
    </location>
</feature>
<dbReference type="Proteomes" id="UP000823775">
    <property type="component" value="Unassembled WGS sequence"/>
</dbReference>
<comment type="caution">
    <text evidence="13">The sequence shown here is derived from an EMBL/GenBank/DDBJ whole genome shotgun (WGS) entry which is preliminary data.</text>
</comment>
<dbReference type="Pfam" id="PF00069">
    <property type="entry name" value="Pkinase"/>
    <property type="match status" value="1"/>
</dbReference>
<evidence type="ECO:0000256" key="3">
    <source>
        <dbReference type="ARBA" id="ARBA00022729"/>
    </source>
</evidence>
<evidence type="ECO:0000256" key="1">
    <source>
        <dbReference type="ARBA" id="ARBA00004370"/>
    </source>
</evidence>
<evidence type="ECO:0000256" key="2">
    <source>
        <dbReference type="ARBA" id="ARBA00022679"/>
    </source>
</evidence>
<keyword evidence="8" id="KW-0472">Membrane</keyword>
<reference evidence="13 14" key="1">
    <citation type="journal article" date="2021" name="BMC Genomics">
        <title>Datura genome reveals duplications of psychoactive alkaloid biosynthetic genes and high mutation rate following tissue culture.</title>
        <authorList>
            <person name="Rajewski A."/>
            <person name="Carter-House D."/>
            <person name="Stajich J."/>
            <person name="Litt A."/>
        </authorList>
    </citation>
    <scope>NUCLEOTIDE SEQUENCE [LARGE SCALE GENOMIC DNA]</scope>
    <source>
        <strain evidence="13">AR-01</strain>
    </source>
</reference>
<evidence type="ECO:0000313" key="14">
    <source>
        <dbReference type="Proteomes" id="UP000823775"/>
    </source>
</evidence>
<name>A0ABS8RJT5_DATST</name>
<dbReference type="PANTHER" id="PTHR45974">
    <property type="entry name" value="RECEPTOR-LIKE PROTEIN 55"/>
    <property type="match status" value="1"/>
</dbReference>
<keyword evidence="14" id="KW-1185">Reference proteome</keyword>
<dbReference type="InterPro" id="IPR008271">
    <property type="entry name" value="Ser/Thr_kinase_AS"/>
</dbReference>
<evidence type="ECO:0000259" key="12">
    <source>
        <dbReference type="PROSITE" id="PS50011"/>
    </source>
</evidence>
<dbReference type="PROSITE" id="PS00108">
    <property type="entry name" value="PROTEIN_KINASE_ST"/>
    <property type="match status" value="1"/>
</dbReference>
<dbReference type="Gene3D" id="1.10.510.10">
    <property type="entry name" value="Transferase(Phosphotransferase) domain 1"/>
    <property type="match status" value="1"/>
</dbReference>
<protein>
    <recommendedName>
        <fullName evidence="12">Protein kinase domain-containing protein</fullName>
    </recommendedName>
</protein>
<sequence length="252" mass="28142">MRIEGVKALGFKELESATNSFSSTTEIGQGGYGKVYKGILTEGTIVAIKRAQQGSLQGEKEFYTEIELLSRVHHRNLGAARGILYLHTEAYPPIIHRDIKANNILLDFKFTAKVSDFGISRLAPLPDDAETIGDVSTVVVRNSWLEDGGSKILWICFQQQFIVLCFVFTVAQIIDPLKPQLAGANGYLHVRELRMMCPTYPLQQQLTEWSNPSRAFQCVHSTSHAIDNNNLSGPLPPEFSTLPRLRIIQLDK</sequence>
<dbReference type="InterPro" id="IPR000719">
    <property type="entry name" value="Prot_kinase_dom"/>
</dbReference>
<dbReference type="SUPFAM" id="SSF56112">
    <property type="entry name" value="Protein kinase-like (PK-like)"/>
    <property type="match status" value="1"/>
</dbReference>
<gene>
    <name evidence="13" type="ORF">HAX54_023107</name>
</gene>
<dbReference type="SMART" id="SM00220">
    <property type="entry name" value="S_TKc"/>
    <property type="match status" value="1"/>
</dbReference>
<evidence type="ECO:0000256" key="10">
    <source>
        <dbReference type="PROSITE-ProRule" id="PRU10141"/>
    </source>
</evidence>
<evidence type="ECO:0000256" key="6">
    <source>
        <dbReference type="ARBA" id="ARBA00022777"/>
    </source>
</evidence>